<evidence type="ECO:0000313" key="2">
    <source>
        <dbReference type="Proteomes" id="UP001287286"/>
    </source>
</evidence>
<organism evidence="1 2">
    <name type="scientific">Purpureocillium lilacinum</name>
    <name type="common">Paecilomyces lilacinus</name>
    <dbReference type="NCBI Taxonomy" id="33203"/>
    <lineage>
        <taxon>Eukaryota</taxon>
        <taxon>Fungi</taxon>
        <taxon>Dikarya</taxon>
        <taxon>Ascomycota</taxon>
        <taxon>Pezizomycotina</taxon>
        <taxon>Sordariomycetes</taxon>
        <taxon>Hypocreomycetidae</taxon>
        <taxon>Hypocreales</taxon>
        <taxon>Ophiocordycipitaceae</taxon>
        <taxon>Purpureocillium</taxon>
    </lineage>
</organism>
<protein>
    <submittedName>
        <fullName evidence="1">Uncharacterized protein</fullName>
    </submittedName>
</protein>
<sequence length="228" mass="24929">MPSHPALASTCIVTAPPGGGRVMGVQGRGPMPDLPLANCKVIITYRLPCARYSPPLQRSQRFSAWDLSWSAEAPQGVYSPDGSCRGRWCAVDIEVLPALSAEGVVLYSLVPGDGLDGAGRHATEDAQSDGCNEVQAPAAARRSLGPCWTRAQVACIHRMPQEDQRYCNLTAVPWYRSIRTSQWEIAEPARWHHAQGLGLLLTSNVPTNQKEEYCIEEANMGDMREKEN</sequence>
<comment type="caution">
    <text evidence="1">The sequence shown here is derived from an EMBL/GenBank/DDBJ whole genome shotgun (WGS) entry which is preliminary data.</text>
</comment>
<accession>A0ABR0C6A4</accession>
<name>A0ABR0C6A4_PURLI</name>
<proteinExistence type="predicted"/>
<gene>
    <name evidence="1" type="ORF">Purlil1_3658</name>
</gene>
<keyword evidence="2" id="KW-1185">Reference proteome</keyword>
<evidence type="ECO:0000313" key="1">
    <source>
        <dbReference type="EMBL" id="KAK4091819.1"/>
    </source>
</evidence>
<reference evidence="1 2" key="1">
    <citation type="journal article" date="2024" name="Microbiol. Resour. Announc.">
        <title>Genome annotations for the ascomycete fungi Trichoderma harzianum, Trichoderma aggressivum, and Purpureocillium lilacinum.</title>
        <authorList>
            <person name="Beijen E.P.W."/>
            <person name="Ohm R.A."/>
        </authorList>
    </citation>
    <scope>NUCLEOTIDE SEQUENCE [LARGE SCALE GENOMIC DNA]</scope>
    <source>
        <strain evidence="1 2">CBS 150709</strain>
    </source>
</reference>
<dbReference type="Proteomes" id="UP001287286">
    <property type="component" value="Unassembled WGS sequence"/>
</dbReference>
<dbReference type="EMBL" id="JAWRVI010000010">
    <property type="protein sequence ID" value="KAK4091819.1"/>
    <property type="molecule type" value="Genomic_DNA"/>
</dbReference>